<keyword evidence="6 7" id="KW-0862">Zinc</keyword>
<evidence type="ECO:0000256" key="1">
    <source>
        <dbReference type="ARBA" id="ARBA00001623"/>
    </source>
</evidence>
<dbReference type="InterPro" id="IPR050110">
    <property type="entry name" value="Glyoxalase_II_hydrolase"/>
</dbReference>
<evidence type="ECO:0000313" key="10">
    <source>
        <dbReference type="Proteomes" id="UP001369082"/>
    </source>
</evidence>
<dbReference type="Pfam" id="PF16123">
    <property type="entry name" value="HAGH_C"/>
    <property type="match status" value="1"/>
</dbReference>
<dbReference type="Pfam" id="PF00753">
    <property type="entry name" value="Lactamase_B"/>
    <property type="match status" value="2"/>
</dbReference>
<dbReference type="EMBL" id="JBAKAZ010000002">
    <property type="protein sequence ID" value="MEL0628076.1"/>
    <property type="molecule type" value="Genomic_DNA"/>
</dbReference>
<feature type="binding site" evidence="7">
    <location>
        <position position="59"/>
    </location>
    <ligand>
        <name>Zn(2+)</name>
        <dbReference type="ChEBI" id="CHEBI:29105"/>
        <label>2</label>
    </ligand>
</feature>
<dbReference type="PANTHER" id="PTHR43705:SF1">
    <property type="entry name" value="HYDROXYACYLGLUTATHIONE HYDROLASE GLOB"/>
    <property type="match status" value="1"/>
</dbReference>
<dbReference type="CDD" id="cd07723">
    <property type="entry name" value="hydroxyacylglutathione_hydrolase_MBL-fold"/>
    <property type="match status" value="1"/>
</dbReference>
<evidence type="ECO:0000256" key="7">
    <source>
        <dbReference type="HAMAP-Rule" id="MF_01374"/>
    </source>
</evidence>
<evidence type="ECO:0000256" key="3">
    <source>
        <dbReference type="ARBA" id="ARBA00006759"/>
    </source>
</evidence>
<dbReference type="InterPro" id="IPR001279">
    <property type="entry name" value="Metallo-B-lactamas"/>
</dbReference>
<evidence type="ECO:0000256" key="5">
    <source>
        <dbReference type="ARBA" id="ARBA00022801"/>
    </source>
</evidence>
<accession>A0ABU9GL88</accession>
<comment type="function">
    <text evidence="7">Thiolesterase that catalyzes the hydrolysis of S-D-lactoyl-glutathione to form glutathione and D-lactic acid.</text>
</comment>
<feature type="binding site" evidence="7">
    <location>
        <position position="57"/>
    </location>
    <ligand>
        <name>Zn(2+)</name>
        <dbReference type="ChEBI" id="CHEBI:29105"/>
        <label>1</label>
    </ligand>
</feature>
<keyword evidence="10" id="KW-1185">Reference proteome</keyword>
<name>A0ABU9GL88_9GAMM</name>
<dbReference type="InterPro" id="IPR017782">
    <property type="entry name" value="Hydroxyacylglutathione_Hdrlase"/>
</dbReference>
<reference evidence="9 10" key="1">
    <citation type="submission" date="2024-02" db="EMBL/GenBank/DDBJ databases">
        <title>Bacteria isolated from the canopy kelp, Nereocystis luetkeana.</title>
        <authorList>
            <person name="Pfister C.A."/>
            <person name="Younker I.T."/>
            <person name="Light S.H."/>
        </authorList>
    </citation>
    <scope>NUCLEOTIDE SEQUENCE [LARGE SCALE GENOMIC DNA]</scope>
    <source>
        <strain evidence="9 10">TI.1.05</strain>
    </source>
</reference>
<organism evidence="9 10">
    <name type="scientific">Psychromonas aquatilis</name>
    <dbReference type="NCBI Taxonomy" id="2005072"/>
    <lineage>
        <taxon>Bacteria</taxon>
        <taxon>Pseudomonadati</taxon>
        <taxon>Pseudomonadota</taxon>
        <taxon>Gammaproteobacteria</taxon>
        <taxon>Alteromonadales</taxon>
        <taxon>Psychromonadaceae</taxon>
        <taxon>Psychromonas</taxon>
    </lineage>
</organism>
<dbReference type="EC" id="3.1.2.6" evidence="7"/>
<dbReference type="Gene3D" id="3.60.15.10">
    <property type="entry name" value="Ribonuclease Z/Hydroxyacylglutathione hydrolase-like"/>
    <property type="match status" value="1"/>
</dbReference>
<dbReference type="InterPro" id="IPR036866">
    <property type="entry name" value="RibonucZ/Hydroxyglut_hydro"/>
</dbReference>
<comment type="similarity">
    <text evidence="3 7">Belongs to the metallo-beta-lactamase superfamily. Glyoxalase II family.</text>
</comment>
<feature type="binding site" evidence="7">
    <location>
        <position position="129"/>
    </location>
    <ligand>
        <name>Zn(2+)</name>
        <dbReference type="ChEBI" id="CHEBI:29105"/>
        <label>1</label>
    </ligand>
</feature>
<feature type="binding site" evidence="7">
    <location>
        <position position="167"/>
    </location>
    <ligand>
        <name>Zn(2+)</name>
        <dbReference type="ChEBI" id="CHEBI:29105"/>
        <label>2</label>
    </ligand>
</feature>
<comment type="pathway">
    <text evidence="2 7">Secondary metabolite metabolism; methylglyoxal degradation; (R)-lactate from methylglyoxal: step 2/2.</text>
</comment>
<protein>
    <recommendedName>
        <fullName evidence="7">Hydroxyacylglutathione hydrolase</fullName>
        <ecNumber evidence="7">3.1.2.6</ecNumber>
    </recommendedName>
    <alternativeName>
        <fullName evidence="7">Glyoxalase II</fullName>
        <shortName evidence="7">Glx II</shortName>
    </alternativeName>
</protein>
<sequence>MFNVLTIPAFDDNYIWLIKDSQSSRCIVVDPGDATPVLEVIASQNLTIEAIIITHHHNDHIGGVEKLMMDNPETKIFSKEPLFDNANLVDEGDTIAFFDGRLSFKVWQVAGHTLDHVAYFNEQMLFCGDTLFSAGCGRVFEGTHQQMFDALSRLALLNEETKVYCAHEYTQNNLIFALHVDPHNMELINYIKRVSKARQQGLATIPTTIKCEKLINPFLRCDQPSLLNSVQNILAKPLTSGESLFKALRLYKDQF</sequence>
<dbReference type="SMART" id="SM00849">
    <property type="entry name" value="Lactamase_B"/>
    <property type="match status" value="1"/>
</dbReference>
<keyword evidence="5 7" id="KW-0378">Hydrolase</keyword>
<comment type="cofactor">
    <cofactor evidence="7">
        <name>Zn(2+)</name>
        <dbReference type="ChEBI" id="CHEBI:29105"/>
    </cofactor>
    <text evidence="7">Binds 2 Zn(2+) ions per subunit.</text>
</comment>
<feature type="binding site" evidence="7">
    <location>
        <position position="60"/>
    </location>
    <ligand>
        <name>Zn(2+)</name>
        <dbReference type="ChEBI" id="CHEBI:29105"/>
        <label>2</label>
    </ligand>
</feature>
<evidence type="ECO:0000256" key="6">
    <source>
        <dbReference type="ARBA" id="ARBA00022833"/>
    </source>
</evidence>
<dbReference type="RefSeq" id="WP_341596016.1">
    <property type="nucleotide sequence ID" value="NZ_JBAKAZ010000002.1"/>
</dbReference>
<dbReference type="InterPro" id="IPR032282">
    <property type="entry name" value="HAGH_C"/>
</dbReference>
<dbReference type="SUPFAM" id="SSF56281">
    <property type="entry name" value="Metallo-hydrolase/oxidoreductase"/>
    <property type="match status" value="1"/>
</dbReference>
<evidence type="ECO:0000256" key="2">
    <source>
        <dbReference type="ARBA" id="ARBA00004963"/>
    </source>
</evidence>
<dbReference type="InterPro" id="IPR035680">
    <property type="entry name" value="Clx_II_MBL"/>
</dbReference>
<dbReference type="HAMAP" id="MF_01374">
    <property type="entry name" value="Glyoxalase_2"/>
    <property type="match status" value="1"/>
</dbReference>
<evidence type="ECO:0000313" key="9">
    <source>
        <dbReference type="EMBL" id="MEL0628076.1"/>
    </source>
</evidence>
<feature type="domain" description="Metallo-beta-lactamase" evidence="8">
    <location>
        <begin position="12"/>
        <end position="167"/>
    </location>
</feature>
<keyword evidence="4 7" id="KW-0479">Metal-binding</keyword>
<dbReference type="NCBIfam" id="TIGR03413">
    <property type="entry name" value="GSH_gloB"/>
    <property type="match status" value="1"/>
</dbReference>
<proteinExistence type="inferred from homology"/>
<dbReference type="PANTHER" id="PTHR43705">
    <property type="entry name" value="HYDROXYACYLGLUTATHIONE HYDROLASE"/>
    <property type="match status" value="1"/>
</dbReference>
<comment type="catalytic activity">
    <reaction evidence="1 7">
        <text>an S-(2-hydroxyacyl)glutathione + H2O = a 2-hydroxy carboxylate + glutathione + H(+)</text>
        <dbReference type="Rhea" id="RHEA:21864"/>
        <dbReference type="ChEBI" id="CHEBI:15377"/>
        <dbReference type="ChEBI" id="CHEBI:15378"/>
        <dbReference type="ChEBI" id="CHEBI:57925"/>
        <dbReference type="ChEBI" id="CHEBI:58896"/>
        <dbReference type="ChEBI" id="CHEBI:71261"/>
        <dbReference type="EC" id="3.1.2.6"/>
    </reaction>
</comment>
<dbReference type="PIRSF" id="PIRSF005457">
    <property type="entry name" value="Glx"/>
    <property type="match status" value="1"/>
</dbReference>
<feature type="binding site" evidence="7">
    <location>
        <position position="55"/>
    </location>
    <ligand>
        <name>Zn(2+)</name>
        <dbReference type="ChEBI" id="CHEBI:29105"/>
        <label>1</label>
    </ligand>
</feature>
<gene>
    <name evidence="7 9" type="primary">gloB</name>
    <name evidence="9" type="ORF">V6256_00530</name>
</gene>
<evidence type="ECO:0000259" key="8">
    <source>
        <dbReference type="SMART" id="SM00849"/>
    </source>
</evidence>
<evidence type="ECO:0000256" key="4">
    <source>
        <dbReference type="ARBA" id="ARBA00022723"/>
    </source>
</evidence>
<comment type="subunit">
    <text evidence="7">Monomer.</text>
</comment>
<feature type="binding site" evidence="7">
    <location>
        <position position="129"/>
    </location>
    <ligand>
        <name>Zn(2+)</name>
        <dbReference type="ChEBI" id="CHEBI:29105"/>
        <label>2</label>
    </ligand>
</feature>
<dbReference type="GO" id="GO:0004416">
    <property type="term" value="F:hydroxyacylglutathione hydrolase activity"/>
    <property type="evidence" value="ECO:0007669"/>
    <property type="project" value="UniProtKB-EC"/>
</dbReference>
<comment type="caution">
    <text evidence="9">The sequence shown here is derived from an EMBL/GenBank/DDBJ whole genome shotgun (WGS) entry which is preliminary data.</text>
</comment>
<feature type="binding site" evidence="7">
    <location>
        <position position="112"/>
    </location>
    <ligand>
        <name>Zn(2+)</name>
        <dbReference type="ChEBI" id="CHEBI:29105"/>
        <label>1</label>
    </ligand>
</feature>
<dbReference type="Proteomes" id="UP001369082">
    <property type="component" value="Unassembled WGS sequence"/>
</dbReference>